<dbReference type="GO" id="GO:0090307">
    <property type="term" value="P:mitotic spindle assembly"/>
    <property type="evidence" value="ECO:0007669"/>
    <property type="project" value="TreeGrafter"/>
</dbReference>
<feature type="compositionally biased region" description="Low complexity" evidence="1">
    <location>
        <begin position="117"/>
        <end position="127"/>
    </location>
</feature>
<feature type="region of interest" description="Disordered" evidence="1">
    <location>
        <begin position="1"/>
        <end position="330"/>
    </location>
</feature>
<dbReference type="PANTHER" id="PTHR14739">
    <property type="entry name" value="MICROTUBULE-ASSOCIATED PROTEIN 9"/>
    <property type="match status" value="1"/>
</dbReference>
<dbReference type="PANTHER" id="PTHR14739:SF9">
    <property type="entry name" value="MICROTUBULE-ASSOCIATED PROTEIN 9"/>
    <property type="match status" value="1"/>
</dbReference>
<name>A0A4U8UZK2_STECR</name>
<accession>A0A4U8UZK2</accession>
<dbReference type="GO" id="GO:0008017">
    <property type="term" value="F:microtubule binding"/>
    <property type="evidence" value="ECO:0007669"/>
    <property type="project" value="TreeGrafter"/>
</dbReference>
<dbReference type="InterPro" id="IPR026106">
    <property type="entry name" value="MAP9"/>
</dbReference>
<dbReference type="Proteomes" id="UP000298663">
    <property type="component" value="Unassembled WGS sequence"/>
</dbReference>
<dbReference type="OrthoDB" id="5877408at2759"/>
<feature type="region of interest" description="Disordered" evidence="1">
    <location>
        <begin position="405"/>
        <end position="456"/>
    </location>
</feature>
<evidence type="ECO:0000313" key="2">
    <source>
        <dbReference type="EMBL" id="TMS39006.1"/>
    </source>
</evidence>
<feature type="compositionally biased region" description="Polar residues" evidence="1">
    <location>
        <begin position="26"/>
        <end position="40"/>
    </location>
</feature>
<dbReference type="AlphaFoldDB" id="A0A4U8UZK2"/>
<reference evidence="2 3" key="1">
    <citation type="journal article" date="2015" name="Genome Biol.">
        <title>Comparative genomics of Steinernema reveals deeply conserved gene regulatory networks.</title>
        <authorList>
            <person name="Dillman A.R."/>
            <person name="Macchietto M."/>
            <person name="Porter C.F."/>
            <person name="Rogers A."/>
            <person name="Williams B."/>
            <person name="Antoshechkin I."/>
            <person name="Lee M.M."/>
            <person name="Goodwin Z."/>
            <person name="Lu X."/>
            <person name="Lewis E.E."/>
            <person name="Goodrich-Blair H."/>
            <person name="Stock S.P."/>
            <person name="Adams B.J."/>
            <person name="Sternberg P.W."/>
            <person name="Mortazavi A."/>
        </authorList>
    </citation>
    <scope>NUCLEOTIDE SEQUENCE [LARGE SCALE GENOMIC DNA]</scope>
    <source>
        <strain evidence="2 3">ALL</strain>
    </source>
</reference>
<reference evidence="2 3" key="2">
    <citation type="journal article" date="2019" name="G3 (Bethesda)">
        <title>Hybrid Assembly of the Genome of the Entomopathogenic Nematode Steinernema carpocapsae Identifies the X-Chromosome.</title>
        <authorList>
            <person name="Serra L."/>
            <person name="Macchietto M."/>
            <person name="Macias-Munoz A."/>
            <person name="McGill C.J."/>
            <person name="Rodriguez I.M."/>
            <person name="Rodriguez B."/>
            <person name="Murad R."/>
            <person name="Mortazavi A."/>
        </authorList>
    </citation>
    <scope>NUCLEOTIDE SEQUENCE [LARGE SCALE GENOMIC DNA]</scope>
    <source>
        <strain evidence="2 3">ALL</strain>
    </source>
</reference>
<evidence type="ECO:0008006" key="4">
    <source>
        <dbReference type="Google" id="ProtNLM"/>
    </source>
</evidence>
<proteinExistence type="predicted"/>
<evidence type="ECO:0000256" key="1">
    <source>
        <dbReference type="SAM" id="MobiDB-lite"/>
    </source>
</evidence>
<dbReference type="GO" id="GO:0000235">
    <property type="term" value="C:astral microtubule"/>
    <property type="evidence" value="ECO:0007669"/>
    <property type="project" value="TreeGrafter"/>
</dbReference>
<gene>
    <name evidence="2" type="ORF">L596_005609</name>
</gene>
<dbReference type="GO" id="GO:0000281">
    <property type="term" value="P:mitotic cytokinesis"/>
    <property type="evidence" value="ECO:0007669"/>
    <property type="project" value="InterPro"/>
</dbReference>
<keyword evidence="3" id="KW-1185">Reference proteome</keyword>
<evidence type="ECO:0000313" key="3">
    <source>
        <dbReference type="Proteomes" id="UP000298663"/>
    </source>
</evidence>
<protein>
    <recommendedName>
        <fullName evidence="4">Microtubule-associated protein 9</fullName>
    </recommendedName>
</protein>
<feature type="compositionally biased region" description="Basic and acidic residues" evidence="1">
    <location>
        <begin position="71"/>
        <end position="80"/>
    </location>
</feature>
<sequence>MLSQEKPKQKYGQSLEELLGLPGKSNGVTLNVNYNQTFERPSTRHGRPDVSSPPKEHSPMPPASTSGDLDVVDRWSRSDDQSTEEEQNLQRGIVNRSLVPSIKHNTTMHAVHRNRRGSLTTTSSRGSIDSSTAENKKIKIPSLEVNKIQQKRPASKDAEKRSTYRKSASAKERPKSSKRQNSLPPSRMSDFVTGSTMNAEGSRAHKSWLNAKLRERKELQKKLKEKEEDEKRKLEERKEDAKRSFEAWKHKQDEKLREHVRKLKQEEDDKRKKQKEEKLRKHEEAGKVFEAWKKSRSMSHAEEKAKEEEKKRRQLEKKEREEANRRLENDDAIEAWLDNKRINDEITKKLKETEIEEKEKKEKDEKEYKDVLATEAYNVWLEMKDKERDFSKSVANRILTYEEEAKKRWPTPWLPPSNSVPRSFVASGNRRKSLDPRKPLRHSRPPTRAPRSTSVH</sequence>
<comment type="caution">
    <text evidence="2">The sequence shown here is derived from an EMBL/GenBank/DDBJ whole genome shotgun (WGS) entry which is preliminary data.</text>
</comment>
<dbReference type="GO" id="GO:1902412">
    <property type="term" value="P:regulation of mitotic cytokinesis"/>
    <property type="evidence" value="ECO:0007669"/>
    <property type="project" value="TreeGrafter"/>
</dbReference>
<dbReference type="EMBL" id="AZBU02000001">
    <property type="protein sequence ID" value="TMS39006.1"/>
    <property type="molecule type" value="Genomic_DNA"/>
</dbReference>
<organism evidence="2 3">
    <name type="scientific">Steinernema carpocapsae</name>
    <name type="common">Entomopathogenic nematode</name>
    <dbReference type="NCBI Taxonomy" id="34508"/>
    <lineage>
        <taxon>Eukaryota</taxon>
        <taxon>Metazoa</taxon>
        <taxon>Ecdysozoa</taxon>
        <taxon>Nematoda</taxon>
        <taxon>Chromadorea</taxon>
        <taxon>Rhabditida</taxon>
        <taxon>Tylenchina</taxon>
        <taxon>Panagrolaimomorpha</taxon>
        <taxon>Strongyloidoidea</taxon>
        <taxon>Steinernematidae</taxon>
        <taxon>Steinernema</taxon>
    </lineage>
</organism>
<feature type="compositionally biased region" description="Basic and acidic residues" evidence="1">
    <location>
        <begin position="212"/>
        <end position="329"/>
    </location>
</feature>